<evidence type="ECO:0000256" key="1">
    <source>
        <dbReference type="SAM" id="MobiDB-lite"/>
    </source>
</evidence>
<keyword evidence="3" id="KW-1185">Reference proteome</keyword>
<dbReference type="PhylomeDB" id="B6QSA9"/>
<name>B6QSA9_TALMQ</name>
<gene>
    <name evidence="2" type="ORF">PMAA_000870</name>
</gene>
<feature type="compositionally biased region" description="Polar residues" evidence="1">
    <location>
        <begin position="66"/>
        <end position="75"/>
    </location>
</feature>
<dbReference type="Proteomes" id="UP000001294">
    <property type="component" value="Unassembled WGS sequence"/>
</dbReference>
<dbReference type="STRING" id="441960.B6QSA9"/>
<dbReference type="VEuPathDB" id="FungiDB:PMAA_000870"/>
<evidence type="ECO:0000313" key="2">
    <source>
        <dbReference type="EMBL" id="EEA19287.1"/>
    </source>
</evidence>
<dbReference type="EMBL" id="DS995905">
    <property type="protein sequence ID" value="EEA19287.1"/>
    <property type="molecule type" value="Genomic_DNA"/>
</dbReference>
<accession>B6QSA9</accession>
<protein>
    <submittedName>
        <fullName evidence="2">Uncharacterized protein</fullName>
    </submittedName>
</protein>
<reference evidence="3" key="1">
    <citation type="journal article" date="2015" name="Genome Announc.">
        <title>Genome sequence of the AIDS-associated pathogen Penicillium marneffei (ATCC18224) and its near taxonomic relative Talaromyces stipitatus (ATCC10500).</title>
        <authorList>
            <person name="Nierman W.C."/>
            <person name="Fedorova-Abrams N.D."/>
            <person name="Andrianopoulos A."/>
        </authorList>
    </citation>
    <scope>NUCLEOTIDE SEQUENCE [LARGE SCALE GENOMIC DNA]</scope>
    <source>
        <strain evidence="3">ATCC 18224 / CBS 334.59 / QM 7333</strain>
    </source>
</reference>
<feature type="region of interest" description="Disordered" evidence="1">
    <location>
        <begin position="40"/>
        <end position="80"/>
    </location>
</feature>
<sequence>MVYEYEKYGNFMAIRDQSPGLTRILHLILQLINGRASCIDTKPTQNPPDPVVSETTLHGGIESGNGDLNNPNTEKGNSKVGEQAEISQISNLKEFSSYPNAHPMVWNHLFEKDATSQDRVGSLGEKSSLASPTLQLPSSEKLLQECIPVPTASPVADDGLDMQEQVRPVNDQSRSHLERASRLEVKRIRQIWNKVLGGFTHRSAEEQVVDELDTYVLVERFEIDRNGKETTRVDIKSAYLQDVLRIIFQNAKAVILRGDKPMHSAEYQIG</sequence>
<dbReference type="AlphaFoldDB" id="B6QSA9"/>
<evidence type="ECO:0000313" key="3">
    <source>
        <dbReference type="Proteomes" id="UP000001294"/>
    </source>
</evidence>
<proteinExistence type="predicted"/>
<organism evidence="2 3">
    <name type="scientific">Talaromyces marneffei (strain ATCC 18224 / CBS 334.59 / QM 7333)</name>
    <name type="common">Penicillium marneffei</name>
    <dbReference type="NCBI Taxonomy" id="441960"/>
    <lineage>
        <taxon>Eukaryota</taxon>
        <taxon>Fungi</taxon>
        <taxon>Dikarya</taxon>
        <taxon>Ascomycota</taxon>
        <taxon>Pezizomycotina</taxon>
        <taxon>Eurotiomycetes</taxon>
        <taxon>Eurotiomycetidae</taxon>
        <taxon>Eurotiales</taxon>
        <taxon>Trichocomaceae</taxon>
        <taxon>Talaromyces</taxon>
        <taxon>Talaromyces sect. Talaromyces</taxon>
    </lineage>
</organism>
<dbReference type="HOGENOM" id="CLU_1030972_0_0_1"/>